<dbReference type="Proteomes" id="UP000001868">
    <property type="component" value="Plasmid pHLK1"/>
</dbReference>
<gene>
    <name evidence="4" type="ordered locus">PHZ_p0032</name>
</gene>
<dbReference type="AlphaFoldDB" id="B4RI00"/>
<evidence type="ECO:0000256" key="2">
    <source>
        <dbReference type="RuleBase" id="RU003616"/>
    </source>
</evidence>
<evidence type="ECO:0000313" key="5">
    <source>
        <dbReference type="Proteomes" id="UP000001868"/>
    </source>
</evidence>
<evidence type="ECO:0000259" key="3">
    <source>
        <dbReference type="PROSITE" id="PS01031"/>
    </source>
</evidence>
<dbReference type="SUPFAM" id="SSF49764">
    <property type="entry name" value="HSP20-like chaperones"/>
    <property type="match status" value="1"/>
</dbReference>
<dbReference type="Pfam" id="PF00011">
    <property type="entry name" value="HSP20"/>
    <property type="match status" value="1"/>
</dbReference>
<geneLocation type="plasmid" evidence="5">
    <name>pHLK1</name>
</geneLocation>
<name>B4RI00_PHEZH</name>
<reference evidence="4 5" key="1">
    <citation type="journal article" date="2008" name="BMC Genomics">
        <title>Complete genome of Phenylobacterium zucineum - a novel facultative intracellular bacterium isolated from human erythroleukemia cell line K562.</title>
        <authorList>
            <person name="Luo Y."/>
            <person name="Xu X."/>
            <person name="Ding Z."/>
            <person name="Liu Z."/>
            <person name="Zhang B."/>
            <person name="Yan Z."/>
            <person name="Sun J."/>
            <person name="Hu S."/>
            <person name="Hu X."/>
        </authorList>
    </citation>
    <scope>NUCLEOTIDE SEQUENCE [LARGE SCALE GENOMIC DNA]</scope>
    <source>
        <strain evidence="5">HLK1</strain>
        <plasmid evidence="5">HLK1</plasmid>
        <plasmid evidence="5">Plasmid pHLK1</plasmid>
    </source>
</reference>
<dbReference type="InterPro" id="IPR031107">
    <property type="entry name" value="Small_HSP"/>
</dbReference>
<dbReference type="PANTHER" id="PTHR11527">
    <property type="entry name" value="HEAT-SHOCK PROTEIN 20 FAMILY MEMBER"/>
    <property type="match status" value="1"/>
</dbReference>
<evidence type="ECO:0000256" key="1">
    <source>
        <dbReference type="PROSITE-ProRule" id="PRU00285"/>
    </source>
</evidence>
<evidence type="ECO:0000313" key="4">
    <source>
        <dbReference type="EMBL" id="ACG79975.1"/>
    </source>
</evidence>
<protein>
    <submittedName>
        <fullName evidence="4">Heat shock protein Hsp20</fullName>
    </submittedName>
</protein>
<organism evidence="4 5">
    <name type="scientific">Phenylobacterium zucineum (strain HLK1)</name>
    <dbReference type="NCBI Taxonomy" id="450851"/>
    <lineage>
        <taxon>Bacteria</taxon>
        <taxon>Pseudomonadati</taxon>
        <taxon>Pseudomonadota</taxon>
        <taxon>Alphaproteobacteria</taxon>
        <taxon>Caulobacterales</taxon>
        <taxon>Caulobacteraceae</taxon>
        <taxon>Phenylobacterium</taxon>
    </lineage>
</organism>
<dbReference type="InterPro" id="IPR002068">
    <property type="entry name" value="A-crystallin/Hsp20_dom"/>
</dbReference>
<dbReference type="Gene3D" id="2.60.40.790">
    <property type="match status" value="1"/>
</dbReference>
<keyword evidence="4" id="KW-0614">Plasmid</keyword>
<dbReference type="PROSITE" id="PS01031">
    <property type="entry name" value="SHSP"/>
    <property type="match status" value="1"/>
</dbReference>
<dbReference type="eggNOG" id="COG0071">
    <property type="taxonomic scope" value="Bacteria"/>
</dbReference>
<dbReference type="KEGG" id="pzu:PHZ_p0032"/>
<proteinExistence type="inferred from homology"/>
<keyword evidence="5" id="KW-1185">Reference proteome</keyword>
<comment type="similarity">
    <text evidence="1 2">Belongs to the small heat shock protein (HSP20) family.</text>
</comment>
<keyword evidence="4" id="KW-0346">Stress response</keyword>
<feature type="domain" description="SHSP" evidence="3">
    <location>
        <begin position="35"/>
        <end position="137"/>
    </location>
</feature>
<dbReference type="EMBL" id="CP000748">
    <property type="protein sequence ID" value="ACG79975.1"/>
    <property type="molecule type" value="Genomic_DNA"/>
</dbReference>
<dbReference type="RefSeq" id="WP_012520275.1">
    <property type="nucleotide sequence ID" value="NC_011143.1"/>
</dbReference>
<dbReference type="CDD" id="cd06464">
    <property type="entry name" value="ACD_sHsps-like"/>
    <property type="match status" value="1"/>
</dbReference>
<dbReference type="InterPro" id="IPR008978">
    <property type="entry name" value="HSP20-like_chaperone"/>
</dbReference>
<sequence>MANRNARDWMWSEAVQMLARADRLHRQVFRPGASAHTTYWEPPIDLLETAGDVQIIAALPGVDPSGVQVFIDGDALVITGRRDPSPCMRRAVIHHMELPQGQFARRVPLPAGHYGRIDWQAEHGCLTVTLRKAGQNR</sequence>
<dbReference type="HOGENOM" id="CLU_046737_9_4_5"/>
<accession>B4RI00</accession>
<dbReference type="OrthoDB" id="9808910at2"/>